<evidence type="ECO:0000313" key="4">
    <source>
        <dbReference type="Proteomes" id="UP000069773"/>
    </source>
</evidence>
<dbReference type="Proteomes" id="UP000069773">
    <property type="component" value="Unassembled WGS sequence"/>
</dbReference>
<accession>A0AAW5SSY7</accession>
<dbReference type="Proteomes" id="UP001207528">
    <property type="component" value="Unassembled WGS sequence"/>
</dbReference>
<gene>
    <name evidence="3" type="ORF">H7I77_25395</name>
    <name evidence="2" type="ORF">RMCN_0732</name>
</gene>
<dbReference type="InterPro" id="IPR022536">
    <property type="entry name" value="EspC"/>
</dbReference>
<protein>
    <submittedName>
        <fullName evidence="3">ESX-1 secretion-associated protein</fullName>
    </submittedName>
</protein>
<comment type="caution">
    <text evidence="3">The sequence shown here is derived from an EMBL/GenBank/DDBJ whole genome shotgun (WGS) entry which is preliminary data.</text>
</comment>
<dbReference type="RefSeq" id="WP_067387395.1">
    <property type="nucleotide sequence ID" value="NZ_BCTA01000012.1"/>
</dbReference>
<name>A0AAW5SSY7_MYCNV</name>
<dbReference type="EMBL" id="BCTA01000012">
    <property type="protein sequence ID" value="GAT07599.1"/>
    <property type="molecule type" value="Genomic_DNA"/>
</dbReference>
<evidence type="ECO:0000313" key="2">
    <source>
        <dbReference type="EMBL" id="GAT07599.1"/>
    </source>
</evidence>
<evidence type="ECO:0000256" key="1">
    <source>
        <dbReference type="SAM" id="MobiDB-lite"/>
    </source>
</evidence>
<dbReference type="Pfam" id="PF10824">
    <property type="entry name" value="T7SS_ESX_EspC"/>
    <property type="match status" value="1"/>
</dbReference>
<reference evidence="3" key="3">
    <citation type="journal article" date="2022" name="BMC Genomics">
        <title>Comparative genome analysis of mycobacteria focusing on tRNA and non-coding RNA.</title>
        <authorList>
            <person name="Behra P.R.K."/>
            <person name="Pettersson B.M.F."/>
            <person name="Ramesh M."/>
            <person name="Das S."/>
            <person name="Dasgupta S."/>
            <person name="Kirsebom L.A."/>
        </authorList>
    </citation>
    <scope>NUCLEOTIDE SEQUENCE</scope>
    <source>
        <strain evidence="3">DSM 44203</strain>
    </source>
</reference>
<proteinExistence type="predicted"/>
<feature type="region of interest" description="Disordered" evidence="1">
    <location>
        <begin position="84"/>
        <end position="103"/>
    </location>
</feature>
<dbReference type="AlphaFoldDB" id="A0AAW5SSY7"/>
<dbReference type="EMBL" id="JACKTI010000069">
    <property type="protein sequence ID" value="MCV7026646.1"/>
    <property type="molecule type" value="Genomic_DNA"/>
</dbReference>
<reference evidence="2 4" key="1">
    <citation type="journal article" date="2016" name="Genome Announc.">
        <title>Draft Genome Sequences of Five Rapidly Growing Mycobacterium Species, M. thermoresistibile, M. fortuitum subsp. acetamidolyticum, M. canariasense, M. brisbanense, and M. novocastrense.</title>
        <authorList>
            <person name="Katahira K."/>
            <person name="Ogura Y."/>
            <person name="Gotoh Y."/>
            <person name="Hayashi T."/>
        </authorList>
    </citation>
    <scope>NUCLEOTIDE SEQUENCE [LARGE SCALE GENOMIC DNA]</scope>
    <source>
        <strain evidence="2 4">JCM18114</strain>
    </source>
</reference>
<dbReference type="GO" id="GO:0009306">
    <property type="term" value="P:protein secretion"/>
    <property type="evidence" value="ECO:0007669"/>
    <property type="project" value="InterPro"/>
</dbReference>
<reference evidence="3" key="2">
    <citation type="submission" date="2020-07" db="EMBL/GenBank/DDBJ databases">
        <authorList>
            <person name="Pettersson B.M.F."/>
            <person name="Behra P.R.K."/>
            <person name="Ramesh M."/>
            <person name="Das S."/>
            <person name="Dasgupta S."/>
            <person name="Kirsebom L.A."/>
        </authorList>
    </citation>
    <scope>NUCLEOTIDE SEQUENCE</scope>
    <source>
        <strain evidence="3">DSM 44203</strain>
    </source>
</reference>
<evidence type="ECO:0000313" key="3">
    <source>
        <dbReference type="EMBL" id="MCV7026646.1"/>
    </source>
</evidence>
<evidence type="ECO:0000313" key="5">
    <source>
        <dbReference type="Proteomes" id="UP001207528"/>
    </source>
</evidence>
<sequence length="103" mass="11464">MADGIRIEQENLRQAAAQHQGASDYLATVPSSHPDIQGFLGSLGPIFGGFRAAGMQVLDRRRQDYERQARHHLRVADGLHEAANRWDTHESDSAQQMRGVIDT</sequence>
<organism evidence="3 5">
    <name type="scientific">Mycolicibacterium novocastrense</name>
    <name type="common">Mycobacterium novocastrense</name>
    <dbReference type="NCBI Taxonomy" id="59813"/>
    <lineage>
        <taxon>Bacteria</taxon>
        <taxon>Bacillati</taxon>
        <taxon>Actinomycetota</taxon>
        <taxon>Actinomycetes</taxon>
        <taxon>Mycobacteriales</taxon>
        <taxon>Mycobacteriaceae</taxon>
        <taxon>Mycolicibacterium</taxon>
    </lineage>
</organism>
<keyword evidence="4" id="KW-1185">Reference proteome</keyword>